<comment type="caution">
    <text evidence="1">The sequence shown here is derived from an EMBL/GenBank/DDBJ whole genome shotgun (WGS) entry which is preliminary data.</text>
</comment>
<evidence type="ECO:0000313" key="2">
    <source>
        <dbReference type="Proteomes" id="UP000738325"/>
    </source>
</evidence>
<dbReference type="AlphaFoldDB" id="A0A9P6RB09"/>
<evidence type="ECO:0000313" key="1">
    <source>
        <dbReference type="EMBL" id="KAG0313489.1"/>
    </source>
</evidence>
<dbReference type="Proteomes" id="UP000738325">
    <property type="component" value="Unassembled WGS sequence"/>
</dbReference>
<gene>
    <name evidence="1" type="ORF">BGZ99_008851</name>
</gene>
<organism evidence="1 2">
    <name type="scientific">Dissophora globulifera</name>
    <dbReference type="NCBI Taxonomy" id="979702"/>
    <lineage>
        <taxon>Eukaryota</taxon>
        <taxon>Fungi</taxon>
        <taxon>Fungi incertae sedis</taxon>
        <taxon>Mucoromycota</taxon>
        <taxon>Mortierellomycotina</taxon>
        <taxon>Mortierellomycetes</taxon>
        <taxon>Mortierellales</taxon>
        <taxon>Mortierellaceae</taxon>
        <taxon>Dissophora</taxon>
    </lineage>
</organism>
<evidence type="ECO:0008006" key="3">
    <source>
        <dbReference type="Google" id="ProtNLM"/>
    </source>
</evidence>
<proteinExistence type="predicted"/>
<dbReference type="OrthoDB" id="10052640at2759"/>
<sequence>MLKDESAEVRKRVGEALGKQSTLSEVAIQSLIGALKDEDADVGRRAAEALGKQSALSEVAIRSLIGALKDEDAAAVMSCLYKYKTTDSAITQSKV</sequence>
<dbReference type="SUPFAM" id="SSF48371">
    <property type="entry name" value="ARM repeat"/>
    <property type="match status" value="1"/>
</dbReference>
<dbReference type="InterPro" id="IPR016024">
    <property type="entry name" value="ARM-type_fold"/>
</dbReference>
<dbReference type="Gene3D" id="1.25.10.10">
    <property type="entry name" value="Leucine-rich Repeat Variant"/>
    <property type="match status" value="1"/>
</dbReference>
<keyword evidence="2" id="KW-1185">Reference proteome</keyword>
<dbReference type="InterPro" id="IPR011989">
    <property type="entry name" value="ARM-like"/>
</dbReference>
<protein>
    <recommendedName>
        <fullName evidence="3">HEAT repeat domain-containing protein</fullName>
    </recommendedName>
</protein>
<reference evidence="1" key="1">
    <citation type="journal article" date="2020" name="Fungal Divers.">
        <title>Resolving the Mortierellaceae phylogeny through synthesis of multi-gene phylogenetics and phylogenomics.</title>
        <authorList>
            <person name="Vandepol N."/>
            <person name="Liber J."/>
            <person name="Desiro A."/>
            <person name="Na H."/>
            <person name="Kennedy M."/>
            <person name="Barry K."/>
            <person name="Grigoriev I.V."/>
            <person name="Miller A.N."/>
            <person name="O'Donnell K."/>
            <person name="Stajich J.E."/>
            <person name="Bonito G."/>
        </authorList>
    </citation>
    <scope>NUCLEOTIDE SEQUENCE</scope>
    <source>
        <strain evidence="1">REB-010B</strain>
    </source>
</reference>
<accession>A0A9P6RB09</accession>
<dbReference type="Pfam" id="PF13646">
    <property type="entry name" value="HEAT_2"/>
    <property type="match status" value="1"/>
</dbReference>
<name>A0A9P6RB09_9FUNG</name>
<dbReference type="EMBL" id="JAAAIP010000707">
    <property type="protein sequence ID" value="KAG0313489.1"/>
    <property type="molecule type" value="Genomic_DNA"/>
</dbReference>